<dbReference type="PANTHER" id="PTHR43479">
    <property type="entry name" value="ACREF/ENVCD OPERON REPRESSOR-RELATED"/>
    <property type="match status" value="1"/>
</dbReference>
<dbReference type="InterPro" id="IPR036271">
    <property type="entry name" value="Tet_transcr_reg_TetR-rel_C_sf"/>
</dbReference>
<dbReference type="InterPro" id="IPR001647">
    <property type="entry name" value="HTH_TetR"/>
</dbReference>
<dbReference type="InterPro" id="IPR013570">
    <property type="entry name" value="Tscrpt_reg_YsiA_C"/>
</dbReference>
<evidence type="ECO:0000259" key="3">
    <source>
        <dbReference type="PROSITE" id="PS50977"/>
    </source>
</evidence>
<dbReference type="Pfam" id="PF00440">
    <property type="entry name" value="TetR_N"/>
    <property type="match status" value="1"/>
</dbReference>
<organism evidence="4 5">
    <name type="scientific">Candidatus Raymondbacteria bacterium RIFOXYD12_FULL_49_13</name>
    <dbReference type="NCBI Taxonomy" id="1817890"/>
    <lineage>
        <taxon>Bacteria</taxon>
        <taxon>Raymondiibacteriota</taxon>
    </lineage>
</organism>
<dbReference type="PRINTS" id="PR00455">
    <property type="entry name" value="HTHTETR"/>
</dbReference>
<comment type="caution">
    <text evidence="4">The sequence shown here is derived from an EMBL/GenBank/DDBJ whole genome shotgun (WGS) entry which is preliminary data.</text>
</comment>
<dbReference type="GO" id="GO:0003677">
    <property type="term" value="F:DNA binding"/>
    <property type="evidence" value="ECO:0007669"/>
    <property type="project" value="UniProtKB-UniRule"/>
</dbReference>
<dbReference type="Proteomes" id="UP000179243">
    <property type="component" value="Unassembled WGS sequence"/>
</dbReference>
<sequence>MKSLSPRQQEIIQASFTIVRKKGIKGLTTKELAKSLEITEPALYRHFKNKTDIVYAILCRMESDNKQMRTAFINSAMPALDKLEAMYVSTMGILAKNPVLATVMLSEEHYLENKKLMAKALAIQDGTLATIGSILTQGVKKKQVRNDISGKELGLMIMGTMRLVAIRWRLSGYQTDLTALVKRSWHSLKITLRVIRSHP</sequence>
<keyword evidence="1 2" id="KW-0238">DNA-binding</keyword>
<dbReference type="SUPFAM" id="SSF46689">
    <property type="entry name" value="Homeodomain-like"/>
    <property type="match status" value="1"/>
</dbReference>
<proteinExistence type="predicted"/>
<dbReference type="PANTHER" id="PTHR43479:SF11">
    <property type="entry name" value="ACREF_ENVCD OPERON REPRESSOR-RELATED"/>
    <property type="match status" value="1"/>
</dbReference>
<dbReference type="InterPro" id="IPR023772">
    <property type="entry name" value="DNA-bd_HTH_TetR-type_CS"/>
</dbReference>
<evidence type="ECO:0000256" key="2">
    <source>
        <dbReference type="PROSITE-ProRule" id="PRU00335"/>
    </source>
</evidence>
<name>A0A1F7F2P6_UNCRA</name>
<dbReference type="Pfam" id="PF08359">
    <property type="entry name" value="TetR_C_4"/>
    <property type="match status" value="1"/>
</dbReference>
<gene>
    <name evidence="4" type="ORF">A2519_07845</name>
</gene>
<protein>
    <recommendedName>
        <fullName evidence="3">HTH tetR-type domain-containing protein</fullName>
    </recommendedName>
</protein>
<dbReference type="AlphaFoldDB" id="A0A1F7F2P6"/>
<evidence type="ECO:0000313" key="5">
    <source>
        <dbReference type="Proteomes" id="UP000179243"/>
    </source>
</evidence>
<dbReference type="InterPro" id="IPR009057">
    <property type="entry name" value="Homeodomain-like_sf"/>
</dbReference>
<accession>A0A1F7F2P6</accession>
<dbReference type="PROSITE" id="PS01081">
    <property type="entry name" value="HTH_TETR_1"/>
    <property type="match status" value="1"/>
</dbReference>
<dbReference type="InterPro" id="IPR050624">
    <property type="entry name" value="HTH-type_Tx_Regulator"/>
</dbReference>
<feature type="domain" description="HTH tetR-type" evidence="3">
    <location>
        <begin position="5"/>
        <end position="65"/>
    </location>
</feature>
<feature type="DNA-binding region" description="H-T-H motif" evidence="2">
    <location>
        <begin position="28"/>
        <end position="47"/>
    </location>
</feature>
<reference evidence="4 5" key="1">
    <citation type="journal article" date="2016" name="Nat. Commun.">
        <title>Thousands of microbial genomes shed light on interconnected biogeochemical processes in an aquifer system.</title>
        <authorList>
            <person name="Anantharaman K."/>
            <person name="Brown C.T."/>
            <person name="Hug L.A."/>
            <person name="Sharon I."/>
            <person name="Castelle C.J."/>
            <person name="Probst A.J."/>
            <person name="Thomas B.C."/>
            <person name="Singh A."/>
            <person name="Wilkins M.J."/>
            <person name="Karaoz U."/>
            <person name="Brodie E.L."/>
            <person name="Williams K.H."/>
            <person name="Hubbard S.S."/>
            <person name="Banfield J.F."/>
        </authorList>
    </citation>
    <scope>NUCLEOTIDE SEQUENCE [LARGE SCALE GENOMIC DNA]</scope>
</reference>
<evidence type="ECO:0000256" key="1">
    <source>
        <dbReference type="ARBA" id="ARBA00023125"/>
    </source>
</evidence>
<dbReference type="SUPFAM" id="SSF48498">
    <property type="entry name" value="Tetracyclin repressor-like, C-terminal domain"/>
    <property type="match status" value="1"/>
</dbReference>
<dbReference type="PROSITE" id="PS50977">
    <property type="entry name" value="HTH_TETR_2"/>
    <property type="match status" value="1"/>
</dbReference>
<evidence type="ECO:0000313" key="4">
    <source>
        <dbReference type="EMBL" id="OGK00832.1"/>
    </source>
</evidence>
<dbReference type="EMBL" id="MFYX01000139">
    <property type="protein sequence ID" value="OGK00832.1"/>
    <property type="molecule type" value="Genomic_DNA"/>
</dbReference>
<dbReference type="Gene3D" id="1.10.357.10">
    <property type="entry name" value="Tetracycline Repressor, domain 2"/>
    <property type="match status" value="1"/>
</dbReference>